<feature type="non-terminal residue" evidence="1">
    <location>
        <position position="1"/>
    </location>
</feature>
<evidence type="ECO:0000313" key="1">
    <source>
        <dbReference type="EMBL" id="KAJ2791129.1"/>
    </source>
</evidence>
<dbReference type="Proteomes" id="UP001140087">
    <property type="component" value="Unassembled WGS sequence"/>
</dbReference>
<proteinExistence type="predicted"/>
<reference evidence="1" key="1">
    <citation type="submission" date="2022-07" db="EMBL/GenBank/DDBJ databases">
        <title>Phylogenomic reconstructions and comparative analyses of Kickxellomycotina fungi.</title>
        <authorList>
            <person name="Reynolds N.K."/>
            <person name="Stajich J.E."/>
            <person name="Barry K."/>
            <person name="Grigoriev I.V."/>
            <person name="Crous P."/>
            <person name="Smith M.E."/>
        </authorList>
    </citation>
    <scope>NUCLEOTIDE SEQUENCE</scope>
    <source>
        <strain evidence="1">BCRC 34780</strain>
    </source>
</reference>
<keyword evidence="2" id="KW-1185">Reference proteome</keyword>
<organism evidence="1 2">
    <name type="scientific">Coemansia helicoidea</name>
    <dbReference type="NCBI Taxonomy" id="1286919"/>
    <lineage>
        <taxon>Eukaryota</taxon>
        <taxon>Fungi</taxon>
        <taxon>Fungi incertae sedis</taxon>
        <taxon>Zoopagomycota</taxon>
        <taxon>Kickxellomycotina</taxon>
        <taxon>Kickxellomycetes</taxon>
        <taxon>Kickxellales</taxon>
        <taxon>Kickxellaceae</taxon>
        <taxon>Coemansia</taxon>
    </lineage>
</organism>
<protein>
    <submittedName>
        <fullName evidence="1">Uncharacterized protein</fullName>
    </submittedName>
</protein>
<dbReference type="EMBL" id="JANBUN010003362">
    <property type="protein sequence ID" value="KAJ2791129.1"/>
    <property type="molecule type" value="Genomic_DNA"/>
</dbReference>
<sequence length="179" mass="18698">SAGEYRRGGMGVSQRLVLMGAVSGGAGALIGGYLGAQQSSRQYLAERAHRLPTTVEGWFFYHKWKNYRVILGGVRRAAHYAPRLAGCVVAFTAAEAALDRALGHVQMASSVVASAATAVAVALAARLPRSSARRARLAGLGVGVAVGAAQDLVAWASGHPPVYLAWAREQLAAHHTKDA</sequence>
<evidence type="ECO:0000313" key="2">
    <source>
        <dbReference type="Proteomes" id="UP001140087"/>
    </source>
</evidence>
<comment type="caution">
    <text evidence="1">The sequence shown here is derived from an EMBL/GenBank/DDBJ whole genome shotgun (WGS) entry which is preliminary data.</text>
</comment>
<name>A0ACC1KK84_9FUNG</name>
<gene>
    <name evidence="1" type="ORF">H4R21_006373</name>
</gene>
<accession>A0ACC1KK84</accession>